<evidence type="ECO:0000313" key="6">
    <source>
        <dbReference type="Proteomes" id="UP000789508"/>
    </source>
</evidence>
<evidence type="ECO:0000313" key="5">
    <source>
        <dbReference type="EMBL" id="CAG8759556.1"/>
    </source>
</evidence>
<evidence type="ECO:0000256" key="2">
    <source>
        <dbReference type="ARBA" id="ARBA00022989"/>
    </source>
</evidence>
<evidence type="ECO:0000256" key="4">
    <source>
        <dbReference type="SAM" id="SignalP"/>
    </source>
</evidence>
<sequence length="86" mass="9427">IVFAASPLMVISVSYAMRVHAAYEDSSNNVQQSVLNMRTIALNRKKTFKTKYKDSIAGPHRMVIRGALIIAIGFGAFQSLQSIGIL</sequence>
<dbReference type="SUPFAM" id="SSF90123">
    <property type="entry name" value="ABC transporter transmembrane region"/>
    <property type="match status" value="1"/>
</dbReference>
<comment type="caution">
    <text evidence="5">The sequence shown here is derived from an EMBL/GenBank/DDBJ whole genome shotgun (WGS) entry which is preliminary data.</text>
</comment>
<keyword evidence="4" id="KW-0732">Signal</keyword>
<dbReference type="GO" id="GO:0005524">
    <property type="term" value="F:ATP binding"/>
    <property type="evidence" value="ECO:0007669"/>
    <property type="project" value="InterPro"/>
</dbReference>
<evidence type="ECO:0000256" key="1">
    <source>
        <dbReference type="ARBA" id="ARBA00022692"/>
    </source>
</evidence>
<dbReference type="InterPro" id="IPR036640">
    <property type="entry name" value="ABC1_TM_sf"/>
</dbReference>
<feature type="chain" id="PRO_5040338580" evidence="4">
    <location>
        <begin position="22"/>
        <end position="86"/>
    </location>
</feature>
<keyword evidence="2" id="KW-1133">Transmembrane helix</keyword>
<dbReference type="GO" id="GO:0016020">
    <property type="term" value="C:membrane"/>
    <property type="evidence" value="ECO:0007669"/>
    <property type="project" value="InterPro"/>
</dbReference>
<proteinExistence type="predicted"/>
<dbReference type="Gene3D" id="1.20.1560.10">
    <property type="entry name" value="ABC transporter type 1, transmembrane domain"/>
    <property type="match status" value="1"/>
</dbReference>
<feature type="non-terminal residue" evidence="5">
    <location>
        <position position="86"/>
    </location>
</feature>
<keyword evidence="3" id="KW-0472">Membrane</keyword>
<keyword evidence="6" id="KW-1185">Reference proteome</keyword>
<dbReference type="Proteomes" id="UP000789508">
    <property type="component" value="Unassembled WGS sequence"/>
</dbReference>
<keyword evidence="1" id="KW-0812">Transmembrane</keyword>
<accession>A0A9N9J2N0</accession>
<dbReference type="AlphaFoldDB" id="A0A9N9J2N0"/>
<feature type="signal peptide" evidence="4">
    <location>
        <begin position="1"/>
        <end position="21"/>
    </location>
</feature>
<name>A0A9N9J2N0_9GLOM</name>
<protein>
    <submittedName>
        <fullName evidence="5">13317_t:CDS:1</fullName>
    </submittedName>
</protein>
<gene>
    <name evidence="5" type="ORF">ALEPTO_LOCUS13620</name>
</gene>
<evidence type="ECO:0000256" key="3">
    <source>
        <dbReference type="ARBA" id="ARBA00023136"/>
    </source>
</evidence>
<organism evidence="5 6">
    <name type="scientific">Ambispora leptoticha</name>
    <dbReference type="NCBI Taxonomy" id="144679"/>
    <lineage>
        <taxon>Eukaryota</taxon>
        <taxon>Fungi</taxon>
        <taxon>Fungi incertae sedis</taxon>
        <taxon>Mucoromycota</taxon>
        <taxon>Glomeromycotina</taxon>
        <taxon>Glomeromycetes</taxon>
        <taxon>Archaeosporales</taxon>
        <taxon>Ambisporaceae</taxon>
        <taxon>Ambispora</taxon>
    </lineage>
</organism>
<reference evidence="5" key="1">
    <citation type="submission" date="2021-06" db="EMBL/GenBank/DDBJ databases">
        <authorList>
            <person name="Kallberg Y."/>
            <person name="Tangrot J."/>
            <person name="Rosling A."/>
        </authorList>
    </citation>
    <scope>NUCLEOTIDE SEQUENCE</scope>
    <source>
        <strain evidence="5">FL130A</strain>
    </source>
</reference>
<dbReference type="EMBL" id="CAJVPS010045511">
    <property type="protein sequence ID" value="CAG8759556.1"/>
    <property type="molecule type" value="Genomic_DNA"/>
</dbReference>
<feature type="non-terminal residue" evidence="5">
    <location>
        <position position="1"/>
    </location>
</feature>